<evidence type="ECO:0000313" key="2">
    <source>
        <dbReference type="EMBL" id="MBO8474529.1"/>
    </source>
</evidence>
<protein>
    <submittedName>
        <fullName evidence="2">Uncharacterized protein</fullName>
    </submittedName>
</protein>
<feature type="transmembrane region" description="Helical" evidence="1">
    <location>
        <begin position="126"/>
        <end position="146"/>
    </location>
</feature>
<keyword evidence="1" id="KW-1133">Transmembrane helix</keyword>
<feature type="transmembrane region" description="Helical" evidence="1">
    <location>
        <begin position="82"/>
        <end position="106"/>
    </location>
</feature>
<reference evidence="2" key="2">
    <citation type="journal article" date="2021" name="PeerJ">
        <title>Extensive microbial diversity within the chicken gut microbiome revealed by metagenomics and culture.</title>
        <authorList>
            <person name="Gilroy R."/>
            <person name="Ravi A."/>
            <person name="Getino M."/>
            <person name="Pursley I."/>
            <person name="Horton D.L."/>
            <person name="Alikhan N.F."/>
            <person name="Baker D."/>
            <person name="Gharbi K."/>
            <person name="Hall N."/>
            <person name="Watson M."/>
            <person name="Adriaenssens E.M."/>
            <person name="Foster-Nyarko E."/>
            <person name="Jarju S."/>
            <person name="Secka A."/>
            <person name="Antonio M."/>
            <person name="Oren A."/>
            <person name="Chaudhuri R.R."/>
            <person name="La Ragione R."/>
            <person name="Hildebrand F."/>
            <person name="Pallen M.J."/>
        </authorList>
    </citation>
    <scope>NUCLEOTIDE SEQUENCE</scope>
    <source>
        <strain evidence="2">B1-13419</strain>
    </source>
</reference>
<evidence type="ECO:0000256" key="1">
    <source>
        <dbReference type="SAM" id="Phobius"/>
    </source>
</evidence>
<proteinExistence type="predicted"/>
<dbReference type="Proteomes" id="UP000823757">
    <property type="component" value="Unassembled WGS sequence"/>
</dbReference>
<feature type="transmembrane region" description="Helical" evidence="1">
    <location>
        <begin position="43"/>
        <end position="62"/>
    </location>
</feature>
<name>A0A9D9NI13_9BACT</name>
<sequence length="155" mass="18226">MKTKHYLLPHRWQTAGWILLAVVFVVVNLLFGFDVWSVMDEAAFKLLIAAVYVIIGVSLLMIAFSEERQEDEFIRSLRGRSLAAAACVAFVLSVIWFCVSSINLMYFPMHEADDTKRWVFYMVDNYLSVLPMFFLYIVIFKVSLWINRRRCRHEE</sequence>
<dbReference type="AlphaFoldDB" id="A0A9D9NI13"/>
<keyword evidence="1" id="KW-0472">Membrane</keyword>
<reference evidence="2" key="1">
    <citation type="submission" date="2020-10" db="EMBL/GenBank/DDBJ databases">
        <authorList>
            <person name="Gilroy R."/>
        </authorList>
    </citation>
    <scope>NUCLEOTIDE SEQUENCE</scope>
    <source>
        <strain evidence="2">B1-13419</strain>
    </source>
</reference>
<evidence type="ECO:0000313" key="3">
    <source>
        <dbReference type="Proteomes" id="UP000823757"/>
    </source>
</evidence>
<gene>
    <name evidence="2" type="ORF">IAB91_04465</name>
</gene>
<comment type="caution">
    <text evidence="2">The sequence shown here is derived from an EMBL/GenBank/DDBJ whole genome shotgun (WGS) entry which is preliminary data.</text>
</comment>
<dbReference type="EMBL" id="JADIMD010000064">
    <property type="protein sequence ID" value="MBO8474529.1"/>
    <property type="molecule type" value="Genomic_DNA"/>
</dbReference>
<accession>A0A9D9NI13</accession>
<organism evidence="2 3">
    <name type="scientific">Candidatus Cryptobacteroides faecigallinarum</name>
    <dbReference type="NCBI Taxonomy" id="2840763"/>
    <lineage>
        <taxon>Bacteria</taxon>
        <taxon>Pseudomonadati</taxon>
        <taxon>Bacteroidota</taxon>
        <taxon>Bacteroidia</taxon>
        <taxon>Bacteroidales</taxon>
        <taxon>Candidatus Cryptobacteroides</taxon>
    </lineage>
</organism>
<keyword evidence="1" id="KW-0812">Transmembrane</keyword>
<feature type="transmembrane region" description="Helical" evidence="1">
    <location>
        <begin position="12"/>
        <end position="31"/>
    </location>
</feature>